<accession>A0A150S5N2</accession>
<evidence type="ECO:0000313" key="2">
    <source>
        <dbReference type="Proteomes" id="UP000075635"/>
    </source>
</evidence>
<evidence type="ECO:0000313" key="1">
    <source>
        <dbReference type="EMBL" id="KYF87707.1"/>
    </source>
</evidence>
<proteinExistence type="predicted"/>
<dbReference type="Proteomes" id="UP000075635">
    <property type="component" value="Unassembled WGS sequence"/>
</dbReference>
<organism evidence="1 2">
    <name type="scientific">Sorangium cellulosum</name>
    <name type="common">Polyangium cellulosum</name>
    <dbReference type="NCBI Taxonomy" id="56"/>
    <lineage>
        <taxon>Bacteria</taxon>
        <taxon>Pseudomonadati</taxon>
        <taxon>Myxococcota</taxon>
        <taxon>Polyangia</taxon>
        <taxon>Polyangiales</taxon>
        <taxon>Polyangiaceae</taxon>
        <taxon>Sorangium</taxon>
    </lineage>
</organism>
<comment type="caution">
    <text evidence="1">The sequence shown here is derived from an EMBL/GenBank/DDBJ whole genome shotgun (WGS) entry which is preliminary data.</text>
</comment>
<name>A0A150S5N2_SORCE</name>
<reference evidence="1 2" key="1">
    <citation type="submission" date="2014-02" db="EMBL/GenBank/DDBJ databases">
        <title>The small core and large imbalanced accessory genome model reveals a collaborative survival strategy of Sorangium cellulosum strains in nature.</title>
        <authorList>
            <person name="Han K."/>
            <person name="Peng R."/>
            <person name="Blom J."/>
            <person name="Li Y.-Z."/>
        </authorList>
    </citation>
    <scope>NUCLEOTIDE SEQUENCE [LARGE SCALE GENOMIC DNA]</scope>
    <source>
        <strain evidence="1 2">So0011-07</strain>
    </source>
</reference>
<dbReference type="AlphaFoldDB" id="A0A150S5N2"/>
<dbReference type="EMBL" id="JEMB01001412">
    <property type="protein sequence ID" value="KYF87707.1"/>
    <property type="molecule type" value="Genomic_DNA"/>
</dbReference>
<sequence>MAPGCARDSEAGRTVDCANICSKYSECIKEVDVSSCTSECEDKADADSSYQESAAACTECTDDRTCKEAESCWASCPDMPAVST</sequence>
<gene>
    <name evidence="1" type="ORF">BE17_36605</name>
</gene>
<protein>
    <submittedName>
        <fullName evidence="1">Uncharacterized protein</fullName>
    </submittedName>
</protein>